<evidence type="ECO:0000313" key="2">
    <source>
        <dbReference type="Proteomes" id="UP001197770"/>
    </source>
</evidence>
<dbReference type="CDD" id="cd07812">
    <property type="entry name" value="SRPBCC"/>
    <property type="match status" value="1"/>
</dbReference>
<dbReference type="RefSeq" id="WP_228230449.1">
    <property type="nucleotide sequence ID" value="NZ_JAJGMW010000014.1"/>
</dbReference>
<organism evidence="1 2">
    <name type="scientific">Leeuwenhoekiella parthenopeia</name>
    <dbReference type="NCBI Taxonomy" id="2890320"/>
    <lineage>
        <taxon>Bacteria</taxon>
        <taxon>Pseudomonadati</taxon>
        <taxon>Bacteroidota</taxon>
        <taxon>Flavobacteriia</taxon>
        <taxon>Flavobacteriales</taxon>
        <taxon>Flavobacteriaceae</taxon>
        <taxon>Leeuwenhoekiella</taxon>
    </lineage>
</organism>
<dbReference type="Proteomes" id="UP001197770">
    <property type="component" value="Unassembled WGS sequence"/>
</dbReference>
<proteinExistence type="predicted"/>
<dbReference type="SUPFAM" id="SSF55961">
    <property type="entry name" value="Bet v1-like"/>
    <property type="match status" value="1"/>
</dbReference>
<accession>A0ABS8GV82</accession>
<sequence>MQYTHSILIDLPLKQTIAKMDSLENLKKWQDGLVETTVISGKFGEEGAKTRLKYDFGSRKMTLLETIIKTNMPHELVASYTTKGVYNEQHNRFKATDDGKTIWESDSTFKFEGLGMKLVGLLFPKSFEKQSLKYMKAFKAFAEGNPTP</sequence>
<name>A0ABS8GV82_9FLAO</name>
<dbReference type="Gene3D" id="3.30.530.20">
    <property type="match status" value="1"/>
</dbReference>
<evidence type="ECO:0000313" key="1">
    <source>
        <dbReference type="EMBL" id="MCC4213388.1"/>
    </source>
</evidence>
<comment type="caution">
    <text evidence="1">The sequence shown here is derived from an EMBL/GenBank/DDBJ whole genome shotgun (WGS) entry which is preliminary data.</text>
</comment>
<gene>
    <name evidence="1" type="ORF">LLW17_11715</name>
</gene>
<keyword evidence="2" id="KW-1185">Reference proteome</keyword>
<reference evidence="1 2" key="1">
    <citation type="submission" date="2021-11" db="EMBL/GenBank/DDBJ databases">
        <title>Seasonal and diel survey of microbial diversity of the Tyrrhenian coast.</title>
        <authorList>
            <person name="Gattoni G."/>
            <person name="Corral P."/>
        </authorList>
    </citation>
    <scope>NUCLEOTIDE SEQUENCE [LARGE SCALE GENOMIC DNA]</scope>
    <source>
        <strain evidence="1 2">Mr9</strain>
    </source>
</reference>
<dbReference type="InterPro" id="IPR023393">
    <property type="entry name" value="START-like_dom_sf"/>
</dbReference>
<protein>
    <submittedName>
        <fullName evidence="1">SRPBCC family protein</fullName>
    </submittedName>
</protein>
<dbReference type="EMBL" id="JAJGMW010000014">
    <property type="protein sequence ID" value="MCC4213388.1"/>
    <property type="molecule type" value="Genomic_DNA"/>
</dbReference>